<keyword evidence="5" id="KW-1185">Reference proteome</keyword>
<accession>A0A923LYL1</accession>
<reference evidence="4" key="1">
    <citation type="submission" date="2020-08" db="EMBL/GenBank/DDBJ databases">
        <title>Genome public.</title>
        <authorList>
            <person name="Liu C."/>
            <person name="Sun Q."/>
        </authorList>
    </citation>
    <scope>NUCLEOTIDE SEQUENCE</scope>
    <source>
        <strain evidence="4">NSJ-28</strain>
    </source>
</reference>
<name>A0A923LYL1_9FIRM</name>
<dbReference type="Pfam" id="PF05193">
    <property type="entry name" value="Peptidase_M16_C"/>
    <property type="match status" value="1"/>
</dbReference>
<comment type="caution">
    <text evidence="4">The sequence shown here is derived from an EMBL/GenBank/DDBJ whole genome shotgun (WGS) entry which is preliminary data.</text>
</comment>
<feature type="domain" description="SLH" evidence="3">
    <location>
        <begin position="990"/>
        <end position="1049"/>
    </location>
</feature>
<dbReference type="InterPro" id="IPR001119">
    <property type="entry name" value="SLH_dom"/>
</dbReference>
<dbReference type="EMBL" id="JACOPL010000014">
    <property type="protein sequence ID" value="MBC5726367.1"/>
    <property type="molecule type" value="Genomic_DNA"/>
</dbReference>
<feature type="domain" description="SLH" evidence="3">
    <location>
        <begin position="1050"/>
        <end position="1109"/>
    </location>
</feature>
<dbReference type="PANTHER" id="PTHR43016:SF13">
    <property type="entry name" value="PRESEQUENCE PROTEASE, MITOCHONDRIAL"/>
    <property type="match status" value="1"/>
</dbReference>
<dbReference type="PROSITE" id="PS51272">
    <property type="entry name" value="SLH"/>
    <property type="match status" value="2"/>
</dbReference>
<dbReference type="Pfam" id="PF00675">
    <property type="entry name" value="Peptidase_M16"/>
    <property type="match status" value="1"/>
</dbReference>
<keyword evidence="1" id="KW-0677">Repeat</keyword>
<dbReference type="InterPro" id="IPR011249">
    <property type="entry name" value="Metalloenz_LuxS/M16"/>
</dbReference>
<dbReference type="AlphaFoldDB" id="A0A923LYL1"/>
<keyword evidence="2" id="KW-0732">Signal</keyword>
<feature type="signal peptide" evidence="2">
    <location>
        <begin position="1"/>
        <end position="23"/>
    </location>
</feature>
<dbReference type="Proteomes" id="UP000606499">
    <property type="component" value="Unassembled WGS sequence"/>
</dbReference>
<dbReference type="Gene3D" id="3.30.830.10">
    <property type="entry name" value="Metalloenzyme, LuxS/M16 peptidase-like"/>
    <property type="match status" value="4"/>
</dbReference>
<organism evidence="4 5">
    <name type="scientific">Agathobaculum faecis</name>
    <dbReference type="NCBI Taxonomy" id="2763013"/>
    <lineage>
        <taxon>Bacteria</taxon>
        <taxon>Bacillati</taxon>
        <taxon>Bacillota</taxon>
        <taxon>Clostridia</taxon>
        <taxon>Eubacteriales</taxon>
        <taxon>Butyricicoccaceae</taxon>
        <taxon>Agathobaculum</taxon>
    </lineage>
</organism>
<dbReference type="RefSeq" id="WP_186950171.1">
    <property type="nucleotide sequence ID" value="NZ_JACOPL010000014.1"/>
</dbReference>
<dbReference type="InterPro" id="IPR007863">
    <property type="entry name" value="Peptidase_M16_C"/>
</dbReference>
<dbReference type="SUPFAM" id="SSF63411">
    <property type="entry name" value="LuxS/MPP-like metallohydrolase"/>
    <property type="match status" value="3"/>
</dbReference>
<protein>
    <submittedName>
        <fullName evidence="4">S-layer homology domain-containing protein</fullName>
    </submittedName>
</protein>
<evidence type="ECO:0000256" key="1">
    <source>
        <dbReference type="ARBA" id="ARBA00022737"/>
    </source>
</evidence>
<dbReference type="GO" id="GO:0046872">
    <property type="term" value="F:metal ion binding"/>
    <property type="evidence" value="ECO:0007669"/>
    <property type="project" value="InterPro"/>
</dbReference>
<evidence type="ECO:0000256" key="2">
    <source>
        <dbReference type="SAM" id="SignalP"/>
    </source>
</evidence>
<evidence type="ECO:0000259" key="3">
    <source>
        <dbReference type="PROSITE" id="PS51272"/>
    </source>
</evidence>
<dbReference type="PANTHER" id="PTHR43016">
    <property type="entry name" value="PRESEQUENCE PROTEASE"/>
    <property type="match status" value="1"/>
</dbReference>
<proteinExistence type="predicted"/>
<gene>
    <name evidence="4" type="ORF">H8S45_12970</name>
</gene>
<evidence type="ECO:0000313" key="4">
    <source>
        <dbReference type="EMBL" id="MBC5726367.1"/>
    </source>
</evidence>
<dbReference type="Pfam" id="PF00395">
    <property type="entry name" value="SLH"/>
    <property type="match status" value="2"/>
</dbReference>
<sequence>MKKRLAAFATVLALLLPLVPAEAAAAGRYGQHGFTEVKTQGTGEGTYHLLRHTDTGAQVVWLENGSETREFAIGFRTPPEDSKGANHVLEHSLLNGSEQYPLNDLMHILRNSSVAQELNAYTSEDYTTYVFRTEAEQDFYNLADIYTTCVLFPLLRSEPNIFKQQGIRIEYSDGKARYNGIVYSELRLKSLDTDQNSLDFVSDKLYENLYGDSPATFDSGGAIPELLDLTYEDVMWVYDTYYRPSNMLVYTAGKQDIGKTLKMLDGYLNKTDKGETPAVTIQAQPIAQAQIVQEYNVTGSTQTVDIGFMAHGPSILDTGKMEAWGAMLTCLQRQLGEAFPEALPYTVGGNAGGIYNVGVILSEVPVEQKDEVVSVFQKLLEDAAQNGFPTALLDEVLDQQQKAQQFAREEVFMGFTYAGDPFACIDRSDVIADLRQDMSYFKSLAAEWRDSKFQTIVISGNGAAKYSIPEPRLDAAGLEQVKRDTEAFNAWLDQPDDPAVLAKLPTLDLNAFSEDPFSMEQTSQTTDGVTWYFNEATDTEAPAFSLYFPIELRQEEASVWCLLCEYLNDQFEEAGLSLYTGMSSGERYDAPDTLQPAFALGGGVEAGKAADAVQAAAELLRGQPLADAAALRTFLTERRDSLRAQYRDPYYYEYSMMLQSSTQANRFMDRVPAGFVGSSMSYKAFIEEAAANEGGDAALLEQMRTLLERVLQRTGVVAEFTGSRADFEAFRRAAAAFVAALPAGTGIASCEWISGGWPSALVVSSNTQDANHVMLTGQFRTPPENMAVYDVLGPLLTAKYMLPELRDKRGAYGASLLFDANGVTMVSSGGVSVDEAVAVFRGAADYLRSMQLAPSELAGFQVNAVNTFDMDAEWSRASGLGLARSGHTQADYAAERAAILSLTEDDLKACADELEAMVAQNRVFAQTTRAAGKNVQFPFAARVDAATGKVTPLLKTNIPRSDDTAPVTRGEAAVLLADSLTDQTAVEQPELARFADVSPDSAHAAALARLHDRGLLNGYADGSYQPDALLTRAEFCVIASTLSDSDSTAGAPVFTDVYQGYWAQAAIEKMAAQNILQGDGDGRFRPEEPITAQEITLILQRLSAMNQGE</sequence>
<feature type="chain" id="PRO_5038000441" evidence="2">
    <location>
        <begin position="24"/>
        <end position="1109"/>
    </location>
</feature>
<evidence type="ECO:0000313" key="5">
    <source>
        <dbReference type="Proteomes" id="UP000606499"/>
    </source>
</evidence>
<dbReference type="InterPro" id="IPR011765">
    <property type="entry name" value="Pept_M16_N"/>
</dbReference>